<evidence type="ECO:0000256" key="1">
    <source>
        <dbReference type="ARBA" id="ARBA00010541"/>
    </source>
</evidence>
<sequence>MSVAPATDDYLVDRDPLYHALTMDTKDRRPPFPLQPHHHQKPAPDLSSLHTVPRPASWETTLDRCIKSIVSIKATRVRPLDTEIPGVFSATGFVVDAKRGLILSNRHVVSVAPIVAQAVLCNYEEIDLQPIYRDPIHDFGFLKFDPAHIRFLDLPAIHLDPQGARVGQEIRVVGNDAGEKLSILSGTLARLDRQAPEYGTGEYNDFNTFYYQAASGTSAGSSGSPVLDVHGHAIALNAGGATRSASSYYLPLHRVQRALECLQQQLPIQRGTLQMEMVYRSYNELHQLGLAPYIEQRLRSLASSTANTAADGLLVVKSLLPDGPAADCCEPGDILLTGNGRILASFIDFEDLLDRHVGESVTFVFSRAGKLVECNMVVQDMHQLVPHRFVEFGGGTVHDLSYQMAHSYGLSLRNPGVYVAAAGYILATAYCLRRSVVLAINHQPIHDLDDMLRILQAIPHGARVPIRYYSLSRPKKEKVMLLHVDRRWHSFWLVNRNDTNGLWDYQSLTPLPITDAVPNKVIELPTSTHDPSDTTKAIQHLTHSLVSIDCYLPYVIDGLQSSHTFGAGLVVSLDPPLILCDRDSIQVAICDISVTFRNAITVSAQVLFLHPFYNYAILSFDLATLTTAGYHPHVATFSTKELHRNDPVHYIGLGGDSVPVVKKSYIAARRRIRSKECKVPRYRAVNCEVLKAGGESLNGQGGVLADDDGQVQAFWMNFSIEDDNEEQRAIMGGLPTSLWLDMVNVLRQGSSPVIYGLEAECWSMQLAHARLLQLPDHWIHQFSELPSPHVHYVLGFTNPSSPCASVLQVGDLLLQINGQLITSVNDFQKVDQQANTNMTVFRDGQELQLQVPLTKFDGQETTRIIGWQGMYIQEAYQAAKEQMREHIPLGVYLSCCLFGSPAQVAIQAGVWITEIDQKPVPTLDAFLDVVTRLTNDIQSPTASTNDALAALSLDVPKKMGNASWLLSQPSATVSNSHGPTDQQQKTHVRIKYVTLNNVTHVTMLRLDLHYWPTWQVVKDASHSLGWMLTSYPN</sequence>
<dbReference type="PRINTS" id="PR00834">
    <property type="entry name" value="PROTEASES2C"/>
</dbReference>
<dbReference type="Gene3D" id="2.40.10.120">
    <property type="match status" value="1"/>
</dbReference>
<dbReference type="InterPro" id="IPR036034">
    <property type="entry name" value="PDZ_sf"/>
</dbReference>
<dbReference type="GO" id="GO:0004252">
    <property type="term" value="F:serine-type endopeptidase activity"/>
    <property type="evidence" value="ECO:0007669"/>
    <property type="project" value="InterPro"/>
</dbReference>
<evidence type="ECO:0000256" key="2">
    <source>
        <dbReference type="SAM" id="MobiDB-lite"/>
    </source>
</evidence>
<gene>
    <name evidence="4" type="ORF">DM01DRAFT_1128607</name>
</gene>
<feature type="region of interest" description="Disordered" evidence="2">
    <location>
        <begin position="25"/>
        <end position="50"/>
    </location>
</feature>
<organism evidence="4 5">
    <name type="scientific">Hesseltinella vesiculosa</name>
    <dbReference type="NCBI Taxonomy" id="101127"/>
    <lineage>
        <taxon>Eukaryota</taxon>
        <taxon>Fungi</taxon>
        <taxon>Fungi incertae sedis</taxon>
        <taxon>Mucoromycota</taxon>
        <taxon>Mucoromycotina</taxon>
        <taxon>Mucoromycetes</taxon>
        <taxon>Mucorales</taxon>
        <taxon>Cunninghamellaceae</taxon>
        <taxon>Hesseltinella</taxon>
    </lineage>
</organism>
<evidence type="ECO:0000313" key="4">
    <source>
        <dbReference type="EMBL" id="ORX61736.1"/>
    </source>
</evidence>
<accession>A0A1X2GUS2</accession>
<dbReference type="PANTHER" id="PTHR46366">
    <property type="entry name" value="PRO-APOPTOTIC SERINE PROTEASE NMA111"/>
    <property type="match status" value="1"/>
</dbReference>
<proteinExistence type="inferred from homology"/>
<reference evidence="4 5" key="1">
    <citation type="submission" date="2016-07" db="EMBL/GenBank/DDBJ databases">
        <title>Pervasive Adenine N6-methylation of Active Genes in Fungi.</title>
        <authorList>
            <consortium name="DOE Joint Genome Institute"/>
            <person name="Mondo S.J."/>
            <person name="Dannebaum R.O."/>
            <person name="Kuo R.C."/>
            <person name="Labutti K."/>
            <person name="Haridas S."/>
            <person name="Kuo A."/>
            <person name="Salamov A."/>
            <person name="Ahrendt S.R."/>
            <person name="Lipzen A."/>
            <person name="Sullivan W."/>
            <person name="Andreopoulos W.B."/>
            <person name="Clum A."/>
            <person name="Lindquist E."/>
            <person name="Daum C."/>
            <person name="Ramamoorthy G.K."/>
            <person name="Gryganskyi A."/>
            <person name="Culley D."/>
            <person name="Magnuson J.K."/>
            <person name="James T.Y."/>
            <person name="O'Malley M.A."/>
            <person name="Stajich J.E."/>
            <person name="Spatafora J.W."/>
            <person name="Visel A."/>
            <person name="Grigoriev I.V."/>
        </authorList>
    </citation>
    <scope>NUCLEOTIDE SEQUENCE [LARGE SCALE GENOMIC DNA]</scope>
    <source>
        <strain evidence="4 5">NRRL 3301</strain>
    </source>
</reference>
<keyword evidence="4" id="KW-0645">Protease</keyword>
<feature type="domain" description="PDZ-like" evidence="3">
    <location>
        <begin position="384"/>
        <end position="460"/>
    </location>
</feature>
<dbReference type="EMBL" id="MCGT01000003">
    <property type="protein sequence ID" value="ORX61736.1"/>
    <property type="molecule type" value="Genomic_DNA"/>
</dbReference>
<comment type="similarity">
    <text evidence="1">Belongs to the peptidase S1C family.</text>
</comment>
<dbReference type="Proteomes" id="UP000242146">
    <property type="component" value="Unassembled WGS sequence"/>
</dbReference>
<dbReference type="SUPFAM" id="SSF50156">
    <property type="entry name" value="PDZ domain-like"/>
    <property type="match status" value="2"/>
</dbReference>
<dbReference type="InterPro" id="IPR001940">
    <property type="entry name" value="Peptidase_S1C"/>
</dbReference>
<dbReference type="AlphaFoldDB" id="A0A1X2GUS2"/>
<dbReference type="CDD" id="cd06719">
    <property type="entry name" value="PDZ2-4_Nma111p-like"/>
    <property type="match status" value="1"/>
</dbReference>
<name>A0A1X2GUS2_9FUNG</name>
<dbReference type="InterPro" id="IPR009003">
    <property type="entry name" value="Peptidase_S1_PA"/>
</dbReference>
<dbReference type="Pfam" id="PF12812">
    <property type="entry name" value="PDZ_1"/>
    <property type="match status" value="2"/>
</dbReference>
<dbReference type="Gene3D" id="2.30.42.10">
    <property type="match status" value="3"/>
</dbReference>
<dbReference type="GO" id="GO:0006508">
    <property type="term" value="P:proteolysis"/>
    <property type="evidence" value="ECO:0007669"/>
    <property type="project" value="UniProtKB-KW"/>
</dbReference>
<dbReference type="PANTHER" id="PTHR46366:SF1">
    <property type="entry name" value="PDZ DOMAIN-CONTAINING PROTEIN C1685.05"/>
    <property type="match status" value="1"/>
</dbReference>
<feature type="domain" description="PDZ-like" evidence="3">
    <location>
        <begin position="861"/>
        <end position="933"/>
    </location>
</feature>
<keyword evidence="4" id="KW-0378">Hydrolase</keyword>
<dbReference type="Pfam" id="PF13365">
    <property type="entry name" value="Trypsin_2"/>
    <property type="match status" value="1"/>
</dbReference>
<dbReference type="STRING" id="101127.A0A1X2GUS2"/>
<keyword evidence="5" id="KW-1185">Reference proteome</keyword>
<evidence type="ECO:0000259" key="3">
    <source>
        <dbReference type="Pfam" id="PF12812"/>
    </source>
</evidence>
<evidence type="ECO:0000313" key="5">
    <source>
        <dbReference type="Proteomes" id="UP000242146"/>
    </source>
</evidence>
<protein>
    <submittedName>
        <fullName evidence="4">Trypsin-like serine protease</fullName>
    </submittedName>
</protein>
<dbReference type="SUPFAM" id="SSF50494">
    <property type="entry name" value="Trypsin-like serine proteases"/>
    <property type="match status" value="2"/>
</dbReference>
<dbReference type="InterPro" id="IPR025926">
    <property type="entry name" value="PDZ-like_dom"/>
</dbReference>
<dbReference type="OrthoDB" id="4217619at2759"/>
<comment type="caution">
    <text evidence="4">The sequence shown here is derived from an EMBL/GenBank/DDBJ whole genome shotgun (WGS) entry which is preliminary data.</text>
</comment>